<dbReference type="EMBL" id="CP000875">
    <property type="protein sequence ID" value="ABX04115.1"/>
    <property type="molecule type" value="Genomic_DNA"/>
</dbReference>
<dbReference type="BioCyc" id="HAUR316274:GHYA-1493-MONOMER"/>
<dbReference type="InParanoid" id="A9B3F2"/>
<sequence>MRWRFGLLSCLSIILLSCASQTPDQPTPTAFGDLSAITAGTGYIQIFSGMPNPSWLLNANAVDAIQQVLQTATPATTRPEPPGLGYSGMYLELMSTGMPLRLTVFGEVIAVEQGASTHYLNDPNHVFERWLLEQARPQLQPAIYAMIKKNLP</sequence>
<keyword evidence="1" id="KW-0732">Signal</keyword>
<dbReference type="HOGENOM" id="CLU_1719837_0_0_0"/>
<gene>
    <name evidence="2" type="ordered locus">Haur_1471</name>
</gene>
<evidence type="ECO:0000313" key="2">
    <source>
        <dbReference type="EMBL" id="ABX04115.1"/>
    </source>
</evidence>
<proteinExistence type="predicted"/>
<dbReference type="PROSITE" id="PS51257">
    <property type="entry name" value="PROKAR_LIPOPROTEIN"/>
    <property type="match status" value="1"/>
</dbReference>
<accession>A9B3F2</accession>
<evidence type="ECO:0008006" key="4">
    <source>
        <dbReference type="Google" id="ProtNLM"/>
    </source>
</evidence>
<reference evidence="2 3" key="1">
    <citation type="journal article" date="2011" name="Stand. Genomic Sci.">
        <title>Complete genome sequence of the filamentous gliding predatory bacterium Herpetosiphon aurantiacus type strain (114-95(T)).</title>
        <authorList>
            <person name="Kiss H."/>
            <person name="Nett M."/>
            <person name="Domin N."/>
            <person name="Martin K."/>
            <person name="Maresca J.A."/>
            <person name="Copeland A."/>
            <person name="Lapidus A."/>
            <person name="Lucas S."/>
            <person name="Berry K.W."/>
            <person name="Glavina Del Rio T."/>
            <person name="Dalin E."/>
            <person name="Tice H."/>
            <person name="Pitluck S."/>
            <person name="Richardson P."/>
            <person name="Bruce D."/>
            <person name="Goodwin L."/>
            <person name="Han C."/>
            <person name="Detter J.C."/>
            <person name="Schmutz J."/>
            <person name="Brettin T."/>
            <person name="Land M."/>
            <person name="Hauser L."/>
            <person name="Kyrpides N.C."/>
            <person name="Ivanova N."/>
            <person name="Goker M."/>
            <person name="Woyke T."/>
            <person name="Klenk H.P."/>
            <person name="Bryant D.A."/>
        </authorList>
    </citation>
    <scope>NUCLEOTIDE SEQUENCE [LARGE SCALE GENOMIC DNA]</scope>
    <source>
        <strain evidence="3">ATCC 23779 / DSM 785 / 114-95</strain>
    </source>
</reference>
<feature type="chain" id="PRO_5002735219" description="Lipoprotein" evidence="1">
    <location>
        <begin position="23"/>
        <end position="152"/>
    </location>
</feature>
<dbReference type="KEGG" id="hau:Haur_1471"/>
<dbReference type="AlphaFoldDB" id="A9B3F2"/>
<name>A9B3F2_HERA2</name>
<organism evidence="2 3">
    <name type="scientific">Herpetosiphon aurantiacus (strain ATCC 23779 / DSM 785 / 114-95)</name>
    <dbReference type="NCBI Taxonomy" id="316274"/>
    <lineage>
        <taxon>Bacteria</taxon>
        <taxon>Bacillati</taxon>
        <taxon>Chloroflexota</taxon>
        <taxon>Chloroflexia</taxon>
        <taxon>Herpetosiphonales</taxon>
        <taxon>Herpetosiphonaceae</taxon>
        <taxon>Herpetosiphon</taxon>
    </lineage>
</organism>
<evidence type="ECO:0000256" key="1">
    <source>
        <dbReference type="SAM" id="SignalP"/>
    </source>
</evidence>
<evidence type="ECO:0000313" key="3">
    <source>
        <dbReference type="Proteomes" id="UP000000787"/>
    </source>
</evidence>
<dbReference type="STRING" id="316274.Haur_1471"/>
<dbReference type="Proteomes" id="UP000000787">
    <property type="component" value="Chromosome"/>
</dbReference>
<feature type="signal peptide" evidence="1">
    <location>
        <begin position="1"/>
        <end position="22"/>
    </location>
</feature>
<protein>
    <recommendedName>
        <fullName evidence="4">Lipoprotein</fullName>
    </recommendedName>
</protein>
<keyword evidence="3" id="KW-1185">Reference proteome</keyword>